<organism evidence="2 3">
    <name type="scientific">Companilactobacillus paralimentarius DSM 13238 = JCM 10415</name>
    <dbReference type="NCBI Taxonomy" id="1122151"/>
    <lineage>
        <taxon>Bacteria</taxon>
        <taxon>Bacillati</taxon>
        <taxon>Bacillota</taxon>
        <taxon>Bacilli</taxon>
        <taxon>Lactobacillales</taxon>
        <taxon>Lactobacillaceae</taxon>
        <taxon>Companilactobacillus</taxon>
    </lineage>
</organism>
<dbReference type="OrthoDB" id="3661445at2"/>
<reference evidence="2 3" key="1">
    <citation type="journal article" date="2015" name="Genome Announc.">
        <title>Expanding the biotechnology potential of lactobacilli through comparative genomics of 213 strains and associated genera.</title>
        <authorList>
            <person name="Sun Z."/>
            <person name="Harris H.M."/>
            <person name="McCann A."/>
            <person name="Guo C."/>
            <person name="Argimon S."/>
            <person name="Zhang W."/>
            <person name="Yang X."/>
            <person name="Jeffery I.B."/>
            <person name="Cooney J.C."/>
            <person name="Kagawa T.F."/>
            <person name="Liu W."/>
            <person name="Song Y."/>
            <person name="Salvetti E."/>
            <person name="Wrobel A."/>
            <person name="Rasinkangas P."/>
            <person name="Parkhill J."/>
            <person name="Rea M.C."/>
            <person name="O'Sullivan O."/>
            <person name="Ritari J."/>
            <person name="Douillard F.P."/>
            <person name="Paul Ross R."/>
            <person name="Yang R."/>
            <person name="Briner A.E."/>
            <person name="Felis G.E."/>
            <person name="de Vos W.M."/>
            <person name="Barrangou R."/>
            <person name="Klaenhammer T.R."/>
            <person name="Caufield P.W."/>
            <person name="Cui Y."/>
            <person name="Zhang H."/>
            <person name="O'Toole P.W."/>
        </authorList>
    </citation>
    <scope>NUCLEOTIDE SEQUENCE [LARGE SCALE GENOMIC DNA]</scope>
    <source>
        <strain evidence="2 3">DSM 13238</strain>
    </source>
</reference>
<accession>A0A0R1P701</accession>
<dbReference type="Proteomes" id="UP000051908">
    <property type="component" value="Unassembled WGS sequence"/>
</dbReference>
<feature type="compositionally biased region" description="Polar residues" evidence="1">
    <location>
        <begin position="423"/>
        <end position="441"/>
    </location>
</feature>
<dbReference type="AlphaFoldDB" id="A0A0R1P701"/>
<keyword evidence="3" id="KW-1185">Reference proteome</keyword>
<evidence type="ECO:0000256" key="1">
    <source>
        <dbReference type="SAM" id="MobiDB-lite"/>
    </source>
</evidence>
<name>A0A0R1P701_9LACO</name>
<sequence length="441" mass="46779">MIEVKNPTELIQALTAKDASIVLTRSMMLTHSITLPNATSLSGKPQEDSALPILMFQDSDGIGLTANNTIKNLIIHTPANHRSIFNTNYETDLGSFGFENLELNGQFSFLSKSKLNNTFLNLKNINIIAADTRGYLEQPQKYGVNVLQGALTIYNLNPDKNSLITVNAKKISIGQKNSPVIGSGVFIAGFGDNGGRVEIDDFSTNDVYSTGKIPLGVADIITGAIFIVNGAHAKKITQRGETTTYGVNDMVLDAWGEVDEWDVMGSVTSYGPSGIGFVNFGTVKSFNAQAPIETFGLGARGYNQYDGTLEEGHFSSIMTFGDGSIGVQISKKVGHLTFDGGIVTHGSIGNSLVKGVIVDLPAYALSIKDGGVVSSITVKGNIQTKGKGVASYNVESKALVNKMTITGKVSATGEGSEPLNIQDGAQTPTDFSTDTNNKTTI</sequence>
<gene>
    <name evidence="2" type="ORF">FD33_GL001733</name>
</gene>
<dbReference type="PATRIC" id="fig|1122151.5.peg.1796"/>
<comment type="caution">
    <text evidence="2">The sequence shown here is derived from an EMBL/GenBank/DDBJ whole genome shotgun (WGS) entry which is preliminary data.</text>
</comment>
<evidence type="ECO:0000313" key="3">
    <source>
        <dbReference type="Proteomes" id="UP000051908"/>
    </source>
</evidence>
<dbReference type="GeneID" id="96669076"/>
<protein>
    <submittedName>
        <fullName evidence="2">Uncharacterized protein</fullName>
    </submittedName>
</protein>
<evidence type="ECO:0000313" key="2">
    <source>
        <dbReference type="EMBL" id="KRL28214.1"/>
    </source>
</evidence>
<feature type="region of interest" description="Disordered" evidence="1">
    <location>
        <begin position="411"/>
        <end position="441"/>
    </location>
</feature>
<dbReference type="RefSeq" id="WP_056956004.1">
    <property type="nucleotide sequence ID" value="NZ_AZES01000165.1"/>
</dbReference>
<proteinExistence type="predicted"/>
<dbReference type="EMBL" id="AZES01000165">
    <property type="protein sequence ID" value="KRL28214.1"/>
    <property type="molecule type" value="Genomic_DNA"/>
</dbReference>